<keyword evidence="2" id="KW-1185">Reference proteome</keyword>
<dbReference type="InterPro" id="IPR032675">
    <property type="entry name" value="LRR_dom_sf"/>
</dbReference>
<dbReference type="SUPFAM" id="SSF52047">
    <property type="entry name" value="RNI-like"/>
    <property type="match status" value="1"/>
</dbReference>
<dbReference type="Gene3D" id="3.80.10.10">
    <property type="entry name" value="Ribonuclease Inhibitor"/>
    <property type="match status" value="1"/>
</dbReference>
<evidence type="ECO:0000313" key="2">
    <source>
        <dbReference type="Proteomes" id="UP000305067"/>
    </source>
</evidence>
<evidence type="ECO:0000313" key="1">
    <source>
        <dbReference type="EMBL" id="TFK97871.1"/>
    </source>
</evidence>
<organism evidence="1 2">
    <name type="scientific">Pterulicium gracile</name>
    <dbReference type="NCBI Taxonomy" id="1884261"/>
    <lineage>
        <taxon>Eukaryota</taxon>
        <taxon>Fungi</taxon>
        <taxon>Dikarya</taxon>
        <taxon>Basidiomycota</taxon>
        <taxon>Agaricomycotina</taxon>
        <taxon>Agaricomycetes</taxon>
        <taxon>Agaricomycetidae</taxon>
        <taxon>Agaricales</taxon>
        <taxon>Pleurotineae</taxon>
        <taxon>Pterulaceae</taxon>
        <taxon>Pterulicium</taxon>
    </lineage>
</organism>
<protein>
    <recommendedName>
        <fullName evidence="3">F-box domain-containing protein</fullName>
    </recommendedName>
</protein>
<accession>A0A5C3Q7Y5</accession>
<evidence type="ECO:0008006" key="3">
    <source>
        <dbReference type="Google" id="ProtNLM"/>
    </source>
</evidence>
<sequence length="545" mass="60428">MCMPSDLWDENWMPSQHAVRQLALKRPIQPGDWDRVLYYAPRIQSIQYLRTGQPRSALPRMIIQPQSAQHILEKLPLHHITPNLRRLCLHSPRLMFCGMPQLIPLFPGDKLEDVQMECVSPAMDLSFVGGAQCIVKRLEVVKGHPRCTFHAAKPRIFGAIRAMQRLEVLSIPTLDPTTLSHISSLPTLIELRLHNFDESTDPSLLPFLNSHAGRMVFPSLRRLKVASADLALVLPLLRSFRRPLKLRELTISLLTPQTSSSWQTLLHLLPSACDPAHLRALTLAEPISRHFIFNDQVHNSISDVPLDAILAFPFLTHVTIAVFSLRPIDSTLLAMATRWSASLRSFSMSPHAIKGDGRDSFHLAPILGIGLPNIWHDGASTLRCLLPFGKYCPNLEHLDLGVELSTDDTNTIVEVPDLDDLRAFIADYGDDVDGGTIGESGIVSSSATRRHASSASASASAILSEALGNHHAALDLFLDIRFTTEVQATIAGFISSIFHNVIDMPFQAKLLDSIQRNYCMESRLKGMQGTSTMGYGKAIRDVKSA</sequence>
<name>A0A5C3Q7Y5_9AGAR</name>
<dbReference type="EMBL" id="ML178844">
    <property type="protein sequence ID" value="TFK97871.1"/>
    <property type="molecule type" value="Genomic_DNA"/>
</dbReference>
<dbReference type="STRING" id="1884261.A0A5C3Q7Y5"/>
<dbReference type="AlphaFoldDB" id="A0A5C3Q7Y5"/>
<gene>
    <name evidence="1" type="ORF">BDV98DRAFT_573930</name>
</gene>
<dbReference type="OrthoDB" id="2841072at2759"/>
<dbReference type="Proteomes" id="UP000305067">
    <property type="component" value="Unassembled WGS sequence"/>
</dbReference>
<proteinExistence type="predicted"/>
<reference evidence="1 2" key="1">
    <citation type="journal article" date="2019" name="Nat. Ecol. Evol.">
        <title>Megaphylogeny resolves global patterns of mushroom evolution.</title>
        <authorList>
            <person name="Varga T."/>
            <person name="Krizsan K."/>
            <person name="Foldi C."/>
            <person name="Dima B."/>
            <person name="Sanchez-Garcia M."/>
            <person name="Sanchez-Ramirez S."/>
            <person name="Szollosi G.J."/>
            <person name="Szarkandi J.G."/>
            <person name="Papp V."/>
            <person name="Albert L."/>
            <person name="Andreopoulos W."/>
            <person name="Angelini C."/>
            <person name="Antonin V."/>
            <person name="Barry K.W."/>
            <person name="Bougher N.L."/>
            <person name="Buchanan P."/>
            <person name="Buyck B."/>
            <person name="Bense V."/>
            <person name="Catcheside P."/>
            <person name="Chovatia M."/>
            <person name="Cooper J."/>
            <person name="Damon W."/>
            <person name="Desjardin D."/>
            <person name="Finy P."/>
            <person name="Geml J."/>
            <person name="Haridas S."/>
            <person name="Hughes K."/>
            <person name="Justo A."/>
            <person name="Karasinski D."/>
            <person name="Kautmanova I."/>
            <person name="Kiss B."/>
            <person name="Kocsube S."/>
            <person name="Kotiranta H."/>
            <person name="LaButti K.M."/>
            <person name="Lechner B.E."/>
            <person name="Liimatainen K."/>
            <person name="Lipzen A."/>
            <person name="Lukacs Z."/>
            <person name="Mihaltcheva S."/>
            <person name="Morgado L.N."/>
            <person name="Niskanen T."/>
            <person name="Noordeloos M.E."/>
            <person name="Ohm R.A."/>
            <person name="Ortiz-Santana B."/>
            <person name="Ovrebo C."/>
            <person name="Racz N."/>
            <person name="Riley R."/>
            <person name="Savchenko A."/>
            <person name="Shiryaev A."/>
            <person name="Soop K."/>
            <person name="Spirin V."/>
            <person name="Szebenyi C."/>
            <person name="Tomsovsky M."/>
            <person name="Tulloss R.E."/>
            <person name="Uehling J."/>
            <person name="Grigoriev I.V."/>
            <person name="Vagvolgyi C."/>
            <person name="Papp T."/>
            <person name="Martin F.M."/>
            <person name="Miettinen O."/>
            <person name="Hibbett D.S."/>
            <person name="Nagy L.G."/>
        </authorList>
    </citation>
    <scope>NUCLEOTIDE SEQUENCE [LARGE SCALE GENOMIC DNA]</scope>
    <source>
        <strain evidence="1 2">CBS 309.79</strain>
    </source>
</reference>